<dbReference type="InterPro" id="IPR029787">
    <property type="entry name" value="Nucleotide_cyclase"/>
</dbReference>
<keyword evidence="8" id="KW-1185">Reference proteome</keyword>
<dbReference type="NCBIfam" id="TIGR00254">
    <property type="entry name" value="GGDEF"/>
    <property type="match status" value="1"/>
</dbReference>
<protein>
    <submittedName>
        <fullName evidence="7">Diguanylate cyclase</fullName>
    </submittedName>
</protein>
<dbReference type="InterPro" id="IPR001638">
    <property type="entry name" value="Solute-binding_3/MltF_N"/>
</dbReference>
<feature type="transmembrane region" description="Helical" evidence="4">
    <location>
        <begin position="257"/>
        <end position="276"/>
    </location>
</feature>
<dbReference type="AlphaFoldDB" id="A0A2S9V6R9"/>
<evidence type="ECO:0000256" key="5">
    <source>
        <dbReference type="SAM" id="SignalP"/>
    </source>
</evidence>
<keyword evidence="3" id="KW-0175">Coiled coil</keyword>
<evidence type="ECO:0000256" key="4">
    <source>
        <dbReference type="SAM" id="Phobius"/>
    </source>
</evidence>
<keyword evidence="4" id="KW-1133">Transmembrane helix</keyword>
<dbReference type="RefSeq" id="WP_105935865.1">
    <property type="nucleotide sequence ID" value="NZ_PVNP01000192.1"/>
</dbReference>
<reference evidence="8" key="1">
    <citation type="journal article" date="2020" name="Int. J. Syst. Evol. Microbiol.">
        <title>Alteromonas alba sp. nov., a marine bacterium isolated from the seawater of the West Pacific Ocean.</title>
        <authorList>
            <person name="Sun C."/>
            <person name="Wu Y.-H."/>
            <person name="Xamxidin M."/>
            <person name="Cheng H."/>
            <person name="Xu X.-W."/>
        </authorList>
    </citation>
    <scope>NUCLEOTIDE SEQUENCE [LARGE SCALE GENOMIC DNA]</scope>
    <source>
        <strain evidence="8">190</strain>
    </source>
</reference>
<dbReference type="SMART" id="SM00062">
    <property type="entry name" value="PBPb"/>
    <property type="match status" value="1"/>
</dbReference>
<comment type="caution">
    <text evidence="7">The sequence shown here is derived from an EMBL/GenBank/DDBJ whole genome shotgun (WGS) entry which is preliminary data.</text>
</comment>
<accession>A0A2S9V6R9</accession>
<dbReference type="PANTHER" id="PTHR35936">
    <property type="entry name" value="MEMBRANE-BOUND LYTIC MUREIN TRANSGLYCOSYLASE F"/>
    <property type="match status" value="1"/>
</dbReference>
<feature type="chain" id="PRO_5015777358" evidence="5">
    <location>
        <begin position="28"/>
        <end position="472"/>
    </location>
</feature>
<dbReference type="InterPro" id="IPR000160">
    <property type="entry name" value="GGDEF_dom"/>
</dbReference>
<evidence type="ECO:0000256" key="2">
    <source>
        <dbReference type="ARBA" id="ARBA00022729"/>
    </source>
</evidence>
<keyword evidence="2 5" id="KW-0732">Signal</keyword>
<dbReference type="Gene3D" id="3.40.190.10">
    <property type="entry name" value="Periplasmic binding protein-like II"/>
    <property type="match status" value="2"/>
</dbReference>
<dbReference type="PANTHER" id="PTHR35936:SF19">
    <property type="entry name" value="AMINO-ACID-BINDING PROTEIN YXEM-RELATED"/>
    <property type="match status" value="1"/>
</dbReference>
<dbReference type="Pfam" id="PF00497">
    <property type="entry name" value="SBP_bac_3"/>
    <property type="match status" value="1"/>
</dbReference>
<gene>
    <name evidence="7" type="ORF">C6Y40_18415</name>
</gene>
<evidence type="ECO:0000259" key="6">
    <source>
        <dbReference type="PROSITE" id="PS50887"/>
    </source>
</evidence>
<feature type="signal peptide" evidence="5">
    <location>
        <begin position="1"/>
        <end position="27"/>
    </location>
</feature>
<dbReference type="SUPFAM" id="SSF55073">
    <property type="entry name" value="Nucleotide cyclase"/>
    <property type="match status" value="1"/>
</dbReference>
<keyword evidence="4" id="KW-0472">Membrane</keyword>
<dbReference type="Pfam" id="PF00990">
    <property type="entry name" value="GGDEF"/>
    <property type="match status" value="1"/>
</dbReference>
<sequence>MVMFKLRTVFTLCFVICAASFAGKASASPKSVTYCIDPAWVPYEMLRNDKHVGISADYLKLVGELANLNFKLVKTDSFRQSLEYVQTGRCMLMSMLNSSAHRNVYLDFTVPYFQSPNVLIARDAKVMYQGLEGLNNQLLGVAKDSFLADYLARYYSQLSLQLFESEGEGLRALSSGDVDVFAGALLSINTELNKMNMQEMAIVGYAEPYNSLRMGVNKAYPELVAQINDAIERIPEAARVDIYKRWSNVKRQYHQDFRLAVLGIACVAVILATLFWRRNIMRRYSRELRSKQEEMENLRSVLLEKNRMLEFLSSHDTATNLYNRNFMLHRAEDEVSRFNRFHTAATLILFDFSTQNVRPHPGDKLFSEESMRELARVCLRSVREVDIAGRWSAEQIIILCPQTPIAASKILAERLKDAIETHPRDDIRLLPFSIGLAALQEGETFADWYERASQALYLARRHHSGKVMIAET</sequence>
<dbReference type="SMART" id="SM00267">
    <property type="entry name" value="GGDEF"/>
    <property type="match status" value="1"/>
</dbReference>
<dbReference type="Gene3D" id="3.30.70.270">
    <property type="match status" value="1"/>
</dbReference>
<evidence type="ECO:0000313" key="7">
    <source>
        <dbReference type="EMBL" id="PRO72152.1"/>
    </source>
</evidence>
<evidence type="ECO:0000256" key="1">
    <source>
        <dbReference type="ARBA" id="ARBA00010333"/>
    </source>
</evidence>
<dbReference type="SUPFAM" id="SSF53850">
    <property type="entry name" value="Periplasmic binding protein-like II"/>
    <property type="match status" value="1"/>
</dbReference>
<dbReference type="Proteomes" id="UP000238949">
    <property type="component" value="Unassembled WGS sequence"/>
</dbReference>
<feature type="domain" description="GGDEF" evidence="6">
    <location>
        <begin position="343"/>
        <end position="472"/>
    </location>
</feature>
<dbReference type="EMBL" id="PVNP01000192">
    <property type="protein sequence ID" value="PRO72152.1"/>
    <property type="molecule type" value="Genomic_DNA"/>
</dbReference>
<proteinExistence type="inferred from homology"/>
<name>A0A2S9V6R9_9ALTE</name>
<dbReference type="InterPro" id="IPR043128">
    <property type="entry name" value="Rev_trsase/Diguanyl_cyclase"/>
</dbReference>
<feature type="coiled-coil region" evidence="3">
    <location>
        <begin position="281"/>
        <end position="308"/>
    </location>
</feature>
<dbReference type="PROSITE" id="PS50887">
    <property type="entry name" value="GGDEF"/>
    <property type="match status" value="1"/>
</dbReference>
<dbReference type="OrthoDB" id="9180959at2"/>
<dbReference type="CDD" id="cd01949">
    <property type="entry name" value="GGDEF"/>
    <property type="match status" value="1"/>
</dbReference>
<comment type="similarity">
    <text evidence="1">Belongs to the bacterial solute-binding protein 3 family.</text>
</comment>
<organism evidence="7 8">
    <name type="scientific">Alteromonas alba</name>
    <dbReference type="NCBI Taxonomy" id="2079529"/>
    <lineage>
        <taxon>Bacteria</taxon>
        <taxon>Pseudomonadati</taxon>
        <taxon>Pseudomonadota</taxon>
        <taxon>Gammaproteobacteria</taxon>
        <taxon>Alteromonadales</taxon>
        <taxon>Alteromonadaceae</taxon>
        <taxon>Alteromonas/Salinimonas group</taxon>
        <taxon>Alteromonas</taxon>
    </lineage>
</organism>
<evidence type="ECO:0000313" key="8">
    <source>
        <dbReference type="Proteomes" id="UP000238949"/>
    </source>
</evidence>
<evidence type="ECO:0000256" key="3">
    <source>
        <dbReference type="SAM" id="Coils"/>
    </source>
</evidence>
<keyword evidence="4" id="KW-0812">Transmembrane</keyword>